<reference evidence="3 4" key="1">
    <citation type="submission" date="2024-07" db="EMBL/GenBank/DDBJ databases">
        <title>Section-level genome sequencing and comparative genomics of Aspergillus sections Usti and Cavernicolus.</title>
        <authorList>
            <consortium name="Lawrence Berkeley National Laboratory"/>
            <person name="Nybo J.L."/>
            <person name="Vesth T.C."/>
            <person name="Theobald S."/>
            <person name="Frisvad J.C."/>
            <person name="Larsen T.O."/>
            <person name="Kjaerboelling I."/>
            <person name="Rothschild-Mancinelli K."/>
            <person name="Lyhne E.K."/>
            <person name="Kogle M.E."/>
            <person name="Barry K."/>
            <person name="Clum A."/>
            <person name="Na H."/>
            <person name="Ledsgaard L."/>
            <person name="Lin J."/>
            <person name="Lipzen A."/>
            <person name="Kuo A."/>
            <person name="Riley R."/>
            <person name="Mondo S."/>
            <person name="Labutti K."/>
            <person name="Haridas S."/>
            <person name="Pangalinan J."/>
            <person name="Salamov A.A."/>
            <person name="Simmons B.A."/>
            <person name="Magnuson J.K."/>
            <person name="Chen J."/>
            <person name="Drula E."/>
            <person name="Henrissat B."/>
            <person name="Wiebenga A."/>
            <person name="Lubbers R.J."/>
            <person name="Gomes A.C."/>
            <person name="Makela M.R."/>
            <person name="Stajich J."/>
            <person name="Grigoriev I.V."/>
            <person name="Mortensen U.H."/>
            <person name="De Vries R.P."/>
            <person name="Baker S.E."/>
            <person name="Andersen M.R."/>
        </authorList>
    </citation>
    <scope>NUCLEOTIDE SEQUENCE [LARGE SCALE GENOMIC DNA]</scope>
    <source>
        <strain evidence="3 4">CBS 123904</strain>
    </source>
</reference>
<proteinExistence type="predicted"/>
<gene>
    <name evidence="3" type="ORF">BJY01DRAFT_242802</name>
</gene>
<organism evidence="3 4">
    <name type="scientific">Aspergillus pseudoustus</name>
    <dbReference type="NCBI Taxonomy" id="1810923"/>
    <lineage>
        <taxon>Eukaryota</taxon>
        <taxon>Fungi</taxon>
        <taxon>Dikarya</taxon>
        <taxon>Ascomycota</taxon>
        <taxon>Pezizomycotina</taxon>
        <taxon>Eurotiomycetes</taxon>
        <taxon>Eurotiomycetidae</taxon>
        <taxon>Eurotiales</taxon>
        <taxon>Aspergillaceae</taxon>
        <taxon>Aspergillus</taxon>
        <taxon>Aspergillus subgen. Nidulantes</taxon>
    </lineage>
</organism>
<name>A0ABR4KW17_9EURO</name>
<dbReference type="SUPFAM" id="SSF51905">
    <property type="entry name" value="FAD/NAD(P)-binding domain"/>
    <property type="match status" value="1"/>
</dbReference>
<evidence type="ECO:0000313" key="3">
    <source>
        <dbReference type="EMBL" id="KAL2856465.1"/>
    </source>
</evidence>
<dbReference type="Proteomes" id="UP001610446">
    <property type="component" value="Unassembled WGS sequence"/>
</dbReference>
<dbReference type="InterPro" id="IPR036188">
    <property type="entry name" value="FAD/NAD-bd_sf"/>
</dbReference>
<comment type="caution">
    <text evidence="3">The sequence shown here is derived from an EMBL/GenBank/DDBJ whole genome shotgun (WGS) entry which is preliminary data.</text>
</comment>
<dbReference type="InterPro" id="IPR006076">
    <property type="entry name" value="FAD-dep_OxRdtase"/>
</dbReference>
<dbReference type="EMBL" id="JBFXLU010000007">
    <property type="protein sequence ID" value="KAL2856465.1"/>
    <property type="molecule type" value="Genomic_DNA"/>
</dbReference>
<evidence type="ECO:0000256" key="1">
    <source>
        <dbReference type="SAM" id="MobiDB-lite"/>
    </source>
</evidence>
<feature type="region of interest" description="Disordered" evidence="1">
    <location>
        <begin position="316"/>
        <end position="335"/>
    </location>
</feature>
<dbReference type="Gene3D" id="3.30.9.10">
    <property type="entry name" value="D-Amino Acid Oxidase, subunit A, domain 2"/>
    <property type="match status" value="1"/>
</dbReference>
<feature type="region of interest" description="Disordered" evidence="1">
    <location>
        <begin position="38"/>
        <end position="69"/>
    </location>
</feature>
<accession>A0ABR4KW17</accession>
<evidence type="ECO:0000313" key="4">
    <source>
        <dbReference type="Proteomes" id="UP001610446"/>
    </source>
</evidence>
<protein>
    <submittedName>
        <fullName evidence="3">FAD dependent oxidoreductase-domain-containing protein</fullName>
    </submittedName>
</protein>
<dbReference type="PANTHER" id="PTHR13847">
    <property type="entry name" value="SARCOSINE DEHYDROGENASE-RELATED"/>
    <property type="match status" value="1"/>
</dbReference>
<feature type="domain" description="FAD dependent oxidoreductase" evidence="2">
    <location>
        <begin position="80"/>
        <end position="315"/>
    </location>
</feature>
<dbReference type="Pfam" id="PF01266">
    <property type="entry name" value="DAO"/>
    <property type="match status" value="1"/>
</dbReference>
<sequence length="364" mass="40622">MANPDGFRTRVFGVDTVLPPTPTPVERERDRINAMLIEKAKRGAQLPRQPAPPLEPPPWPQNPPHALHDKRSETLPEKVDFAIISSGITGSSVARTLLTIHALSNATVAVFEARVLTSGATGRSGAQVATINHKMLEDLKKTYGKATAHEISELSIDNRDRLFNEASNDPIANRDWAASHKLCAVTTVTNYLKLSDYRAAKEASKGLNDIHLKLISREGDTGFVSRRGVVKCQELIDKHGHRFRIETYTPVTGVSYDPKQLTFPYTLATPRGPVRAEHVIHCTNGWSSYLLPTLAEKISPWRATMSYQHFEPLELDETSSNDPPSYKPPPLSWQQVSSPEHDFINNKVFMGMHYLSELKPTQHK</sequence>
<keyword evidence="4" id="KW-1185">Reference proteome</keyword>
<dbReference type="PANTHER" id="PTHR13847:SF213">
    <property type="entry name" value="DEPENDENT OXIDOREDUCTASE, PUTATIVE-RELATED"/>
    <property type="match status" value="1"/>
</dbReference>
<dbReference type="Gene3D" id="3.50.50.60">
    <property type="entry name" value="FAD/NAD(P)-binding domain"/>
    <property type="match status" value="1"/>
</dbReference>
<evidence type="ECO:0000259" key="2">
    <source>
        <dbReference type="Pfam" id="PF01266"/>
    </source>
</evidence>
<feature type="compositionally biased region" description="Pro residues" evidence="1">
    <location>
        <begin position="49"/>
        <end position="63"/>
    </location>
</feature>